<feature type="compositionally biased region" description="Polar residues" evidence="2">
    <location>
        <begin position="358"/>
        <end position="372"/>
    </location>
</feature>
<feature type="compositionally biased region" description="Low complexity" evidence="2">
    <location>
        <begin position="60"/>
        <end position="97"/>
    </location>
</feature>
<organism evidence="3 4">
    <name type="scientific">Anopheles culicifacies</name>
    <dbReference type="NCBI Taxonomy" id="139723"/>
    <lineage>
        <taxon>Eukaryota</taxon>
        <taxon>Metazoa</taxon>
        <taxon>Ecdysozoa</taxon>
        <taxon>Arthropoda</taxon>
        <taxon>Hexapoda</taxon>
        <taxon>Insecta</taxon>
        <taxon>Pterygota</taxon>
        <taxon>Neoptera</taxon>
        <taxon>Endopterygota</taxon>
        <taxon>Diptera</taxon>
        <taxon>Nematocera</taxon>
        <taxon>Culicoidea</taxon>
        <taxon>Culicidae</taxon>
        <taxon>Anophelinae</taxon>
        <taxon>Anopheles</taxon>
        <taxon>culicifacies species complex</taxon>
    </lineage>
</organism>
<feature type="compositionally biased region" description="Acidic residues" evidence="2">
    <location>
        <begin position="320"/>
        <end position="330"/>
    </location>
</feature>
<feature type="compositionally biased region" description="Basic and acidic residues" evidence="2">
    <location>
        <begin position="303"/>
        <end position="317"/>
    </location>
</feature>
<keyword evidence="4" id="KW-1185">Reference proteome</keyword>
<evidence type="ECO:0000313" key="3">
    <source>
        <dbReference type="EnsemblMetazoa" id="ACUA000638-PA"/>
    </source>
</evidence>
<feature type="coiled-coil region" evidence="1">
    <location>
        <begin position="134"/>
        <end position="168"/>
    </location>
</feature>
<dbReference type="Proteomes" id="UP000075883">
    <property type="component" value="Unassembled WGS sequence"/>
</dbReference>
<evidence type="ECO:0000256" key="2">
    <source>
        <dbReference type="SAM" id="MobiDB-lite"/>
    </source>
</evidence>
<dbReference type="AlphaFoldDB" id="A0A182LS62"/>
<dbReference type="EnsemblMetazoa" id="ACUA000638-RA">
    <property type="protein sequence ID" value="ACUA000638-PA"/>
    <property type="gene ID" value="ACUA000638"/>
</dbReference>
<reference evidence="4" key="1">
    <citation type="submission" date="2013-09" db="EMBL/GenBank/DDBJ databases">
        <title>The Genome Sequence of Anopheles culicifacies species A.</title>
        <authorList>
            <consortium name="The Broad Institute Genomics Platform"/>
            <person name="Neafsey D.E."/>
            <person name="Besansky N."/>
            <person name="Howell P."/>
            <person name="Walton C."/>
            <person name="Young S.K."/>
            <person name="Zeng Q."/>
            <person name="Gargeya S."/>
            <person name="Fitzgerald M."/>
            <person name="Haas B."/>
            <person name="Abouelleil A."/>
            <person name="Allen A.W."/>
            <person name="Alvarado L."/>
            <person name="Arachchi H.M."/>
            <person name="Berlin A.M."/>
            <person name="Chapman S.B."/>
            <person name="Gainer-Dewar J."/>
            <person name="Goldberg J."/>
            <person name="Griggs A."/>
            <person name="Gujja S."/>
            <person name="Hansen M."/>
            <person name="Howarth C."/>
            <person name="Imamovic A."/>
            <person name="Ireland A."/>
            <person name="Larimer J."/>
            <person name="McCowan C."/>
            <person name="Murphy C."/>
            <person name="Pearson M."/>
            <person name="Poon T.W."/>
            <person name="Priest M."/>
            <person name="Roberts A."/>
            <person name="Saif S."/>
            <person name="Shea T."/>
            <person name="Sisk P."/>
            <person name="Sykes S."/>
            <person name="Wortman J."/>
            <person name="Nusbaum C."/>
            <person name="Birren B."/>
        </authorList>
    </citation>
    <scope>NUCLEOTIDE SEQUENCE [LARGE SCALE GENOMIC DNA]</scope>
    <source>
        <strain evidence="4">A-37</strain>
    </source>
</reference>
<dbReference type="VEuPathDB" id="VectorBase:ACUA000638"/>
<sequence>MKEVGNMLTSFMHWTAVTLLAEILAASDLILWIAFGSFMGVIAVEEDITTTSFPEAQNFTTTTSPTTPTTTTTTFSSSSTLSSSSEATTSSSLPTTPILARANPLSTNSILRSIISTTTTGTTTKPSAKRQISLTEFQQLVAKVNDEISMLRKQSANLSQTYEELVRRYNERTLQTPVVQIECSNSTTKQDTSLTESTTVPSTEIRTTITTSTSKAPSSTKAVEYTTEKLTHSAAYSKRTPPHDAELSEPQDSGSYHTQIYGNKYYNYIHYFMYPPSETQLANFGNPAQTNYRRKNANAPGKQRKEDPKEKRNKWNEPNDSWEETEESELDTAQSFDFRRRPELSTSSKYPYGGQYRFGSSVQRKPPIVQSSPVPSWKIPQYLYDEEWNSPPQVESKKRTPPEAVRKTPAYIDQLATFLERRNINRNDPIQRTTLAPARQVSSFPAFTSETVKSPTIENLFAFGAKPVNYTVPTTGNSPTGYDGYDFSFMRKALENKKRLQREQRSARRDLRGL</sequence>
<feature type="region of interest" description="Disordered" evidence="2">
    <location>
        <begin position="284"/>
        <end position="372"/>
    </location>
</feature>
<feature type="region of interest" description="Disordered" evidence="2">
    <location>
        <begin position="232"/>
        <end position="255"/>
    </location>
</feature>
<protein>
    <submittedName>
        <fullName evidence="3">Uncharacterized protein</fullName>
    </submittedName>
</protein>
<accession>A0A182LS62</accession>
<dbReference type="STRING" id="139723.A0A182LS62"/>
<feature type="region of interest" description="Disordered" evidence="2">
    <location>
        <begin position="55"/>
        <end position="99"/>
    </location>
</feature>
<dbReference type="EMBL" id="AXCM01010550">
    <property type="status" value="NOT_ANNOTATED_CDS"/>
    <property type="molecule type" value="Genomic_DNA"/>
</dbReference>
<keyword evidence="1" id="KW-0175">Coiled coil</keyword>
<evidence type="ECO:0000256" key="1">
    <source>
        <dbReference type="SAM" id="Coils"/>
    </source>
</evidence>
<proteinExistence type="predicted"/>
<name>A0A182LS62_9DIPT</name>
<evidence type="ECO:0000313" key="4">
    <source>
        <dbReference type="Proteomes" id="UP000075883"/>
    </source>
</evidence>
<reference evidence="3" key="2">
    <citation type="submission" date="2020-05" db="UniProtKB">
        <authorList>
            <consortium name="EnsemblMetazoa"/>
        </authorList>
    </citation>
    <scope>IDENTIFICATION</scope>
    <source>
        <strain evidence="3">A-37</strain>
    </source>
</reference>